<proteinExistence type="predicted"/>
<evidence type="ECO:0000313" key="1">
    <source>
        <dbReference type="EMBL" id="CAB4130484.1"/>
    </source>
</evidence>
<feature type="non-terminal residue" evidence="1">
    <location>
        <position position="351"/>
    </location>
</feature>
<protein>
    <submittedName>
        <fullName evidence="1">Uncharacterized protein</fullName>
    </submittedName>
</protein>
<gene>
    <name evidence="1" type="ORF">UFOVP120_1</name>
</gene>
<dbReference type="EMBL" id="LR796242">
    <property type="protein sequence ID" value="CAB4130484.1"/>
    <property type="molecule type" value="Genomic_DNA"/>
</dbReference>
<organism evidence="1">
    <name type="scientific">uncultured Caudovirales phage</name>
    <dbReference type="NCBI Taxonomy" id="2100421"/>
    <lineage>
        <taxon>Viruses</taxon>
        <taxon>Duplodnaviria</taxon>
        <taxon>Heunggongvirae</taxon>
        <taxon>Uroviricota</taxon>
        <taxon>Caudoviricetes</taxon>
        <taxon>Peduoviridae</taxon>
        <taxon>Maltschvirus</taxon>
        <taxon>Maltschvirus maltsch</taxon>
    </lineage>
</organism>
<accession>A0A6J5L7N7</accession>
<reference evidence="1" key="1">
    <citation type="submission" date="2020-04" db="EMBL/GenBank/DDBJ databases">
        <authorList>
            <person name="Chiriac C."/>
            <person name="Salcher M."/>
            <person name="Ghai R."/>
            <person name="Kavagutti S V."/>
        </authorList>
    </citation>
    <scope>NUCLEOTIDE SEQUENCE</scope>
</reference>
<sequence>MSVSQIPNLTPATALNGSEQLEAVQSGSTVKVTASQIAAYTQAQYPVSTITSVTATSPLSSTTVGNAVTISLPVASVTNTYLAAMPNNTLMGNFTGGSSQPVYSTVSTALDSIGTIQGGMLYRGASAWAQISAGSLGYVLTSAGSGGTPYWSNLNLGSMATQNANNVSITGGNISGVAITTSTINQTTIGATTPSTGAFTTLSASSTATFGTISSGVWQGTPVAVAYGGTGANNAASARTNLGAAKSGANADITSLTGLTTPLAETEGGTGYGSYTTGDLLYAASSTTLARLNDVATGNVLTSGGVGAVPSWGKVVLTSAVSGTLPVANGGTGATTLTGYLYGNGTGAFTA</sequence>
<name>A0A6J5L7N7_9CAUD</name>